<dbReference type="InterPro" id="IPR055396">
    <property type="entry name" value="DUF7088"/>
</dbReference>
<keyword evidence="5" id="KW-1185">Reference proteome</keyword>
<dbReference type="InterPro" id="IPR019863">
    <property type="entry name" value="Motility-assoc_ABC-rel_GldG"/>
</dbReference>
<dbReference type="Proteomes" id="UP000190888">
    <property type="component" value="Unassembled WGS sequence"/>
</dbReference>
<evidence type="ECO:0000313" key="5">
    <source>
        <dbReference type="Proteomes" id="UP000190888"/>
    </source>
</evidence>
<organism evidence="4 5">
    <name type="scientific">Sediminibacterium ginsengisoli</name>
    <dbReference type="NCBI Taxonomy" id="413434"/>
    <lineage>
        <taxon>Bacteria</taxon>
        <taxon>Pseudomonadati</taxon>
        <taxon>Bacteroidota</taxon>
        <taxon>Chitinophagia</taxon>
        <taxon>Chitinophagales</taxon>
        <taxon>Chitinophagaceae</taxon>
        <taxon>Sediminibacterium</taxon>
    </lineage>
</organism>
<dbReference type="NCBIfam" id="TIGR03521">
    <property type="entry name" value="GldG"/>
    <property type="match status" value="1"/>
</dbReference>
<gene>
    <name evidence="4" type="ORF">SAMN04488132_101443</name>
</gene>
<feature type="domain" description="DUF7088" evidence="3">
    <location>
        <begin position="37"/>
        <end position="148"/>
    </location>
</feature>
<keyword evidence="1" id="KW-0812">Transmembrane</keyword>
<dbReference type="OrthoDB" id="9777219at2"/>
<keyword evidence="1" id="KW-1133">Transmembrane helix</keyword>
<accession>A0A1T4K4Y6</accession>
<protein>
    <submittedName>
        <fullName evidence="4">Gliding-associated putative ABC transporter substrate-binding component GldG</fullName>
    </submittedName>
</protein>
<dbReference type="STRING" id="413434.SAMN04488132_101443"/>
<evidence type="ECO:0000256" key="1">
    <source>
        <dbReference type="SAM" id="Phobius"/>
    </source>
</evidence>
<proteinExistence type="predicted"/>
<evidence type="ECO:0000259" key="2">
    <source>
        <dbReference type="Pfam" id="PF09822"/>
    </source>
</evidence>
<dbReference type="AlphaFoldDB" id="A0A1T4K4Y6"/>
<evidence type="ECO:0000259" key="3">
    <source>
        <dbReference type="Pfam" id="PF23357"/>
    </source>
</evidence>
<sequence length="586" mass="66000">MQKLLKHKYWWAVLLVLFLAVVYLSSGLHFRADLTAEKRYSLSNATKSLLEKVDDVVTVHVYLTGDLPADYRKLSIATRDLLEEFNALSTNLVRFSFEKPGEGIQNDTAVAILYDSLARMGAVYERSDVISDQKEKATSHFIWPSALVTYKDRRPIAVDLRSSRKVYKQYNVVTDDPQEDIEATRNAAEALLEYKFANAIDKLTRKTVPTVAYVVGNGEPVDRTVNDLGESLRSEYKLAVFDLKKGYPDASMIDAMVIVKPTQPFTDEDKLKLDQYVMNGGKLIWFVDKLHAELDSLMRKQAEYTAFDRGLNLDDILFRYGVRVNGDLVQDLNCAKIPVVIGRNPDGSPTMQRVPWPYYPFLSAHGDNPISRNLDRVLPIFPSSIDTVKAPGIKKTILLATDSSSRQLASPAIVSLNSVKNDADLRTFNKSYLPVVVLLEGKFTSLFANRVGQTLLDSIQKASGKPFLPKAIKEGKQIVVSDADLVTNVVSSSQGPLPMGELPLEGYRFANREFFLNCVDYLASNNNLFESRNKEVILRLLDKRKLEDQRTLWQFLNIALPVLLVILAGIIVQWRRKRKYGTHPAA</sequence>
<dbReference type="EMBL" id="FUWH01000001">
    <property type="protein sequence ID" value="SJZ37403.1"/>
    <property type="molecule type" value="Genomic_DNA"/>
</dbReference>
<dbReference type="InterPro" id="IPR019196">
    <property type="entry name" value="ABC_transp_unknown"/>
</dbReference>
<reference evidence="4 5" key="1">
    <citation type="submission" date="2017-02" db="EMBL/GenBank/DDBJ databases">
        <authorList>
            <person name="Peterson S.W."/>
        </authorList>
    </citation>
    <scope>NUCLEOTIDE SEQUENCE [LARGE SCALE GENOMIC DNA]</scope>
    <source>
        <strain evidence="4 5">DSM 22335</strain>
    </source>
</reference>
<dbReference type="Pfam" id="PF09822">
    <property type="entry name" value="ABC_transp_aux"/>
    <property type="match status" value="1"/>
</dbReference>
<feature type="transmembrane region" description="Helical" evidence="1">
    <location>
        <begin position="552"/>
        <end position="572"/>
    </location>
</feature>
<dbReference type="Pfam" id="PF23357">
    <property type="entry name" value="DUF7088"/>
    <property type="match status" value="1"/>
</dbReference>
<name>A0A1T4K4Y6_9BACT</name>
<dbReference type="RefSeq" id="WP_078829776.1">
    <property type="nucleotide sequence ID" value="NZ_FUWH01000001.1"/>
</dbReference>
<evidence type="ECO:0000313" key="4">
    <source>
        <dbReference type="EMBL" id="SJZ37403.1"/>
    </source>
</evidence>
<feature type="domain" description="ABC-type uncharacterised transport system" evidence="2">
    <location>
        <begin position="209"/>
        <end position="518"/>
    </location>
</feature>
<keyword evidence="1" id="KW-0472">Membrane</keyword>